<dbReference type="Proteomes" id="UP000252008">
    <property type="component" value="Unassembled WGS sequence"/>
</dbReference>
<dbReference type="InterPro" id="IPR010610">
    <property type="entry name" value="EryCIII-like_C"/>
</dbReference>
<dbReference type="InterPro" id="IPR050426">
    <property type="entry name" value="Glycosyltransferase_28"/>
</dbReference>
<reference evidence="2 3" key="1">
    <citation type="submission" date="2018-05" db="EMBL/GenBank/DDBJ databases">
        <authorList>
            <consortium name="IHU Genomes"/>
        </authorList>
    </citation>
    <scope>NUCLEOTIDE SEQUENCE [LARGE SCALE GENOMIC DNA]</scope>
    <source>
        <strain evidence="2 3">P7335</strain>
    </source>
</reference>
<dbReference type="EMBL" id="UEGS01000001">
    <property type="protein sequence ID" value="SRX79473.1"/>
    <property type="molecule type" value="Genomic_DNA"/>
</dbReference>
<sequence length="423" mass="44433">MAVILAYTAPALGHLFPFCAVLRELADRGHVIHVRTLASGLEIARAEGFATAPVDRRIEAVQAADDLDGTVRSASNTVDVLTRRAPLEVADLLAAVEQVRPDLVLVDANCWGAMSAAETTGRPWVVLSPFTPYLQSPGSPPFGPGAAPWPGPLGRIRDWGIGLVTKTVFDRPFARAMTPLRRALGLTPVRTAGELLLRAPAVLVATGKPLEYAHTDWGPTVTMIGPAGFDPAPAARPPWLDAIEEPIVLVTTSSVGQPDAALVETAVAALRDEPVHVVVTAPTTDVDVSSRPGVTQVRFAAHSLLLERAVCVITHGGMGVTQKALERGVPVCVVPFGRDQFEVARRVELAGCGTRLPASRLTVPRLRAAVQAAMRMTGGAARVAAGFAATGGVARGADVIERRLADSPALSHGRDLSPECSPE</sequence>
<gene>
    <name evidence="2" type="ORF">MPP7335_01210</name>
</gene>
<dbReference type="STRING" id="39692.BST38_12015"/>
<dbReference type="PANTHER" id="PTHR48050:SF13">
    <property type="entry name" value="STEROL 3-BETA-GLUCOSYLTRANSFERASE UGT80A2"/>
    <property type="match status" value="1"/>
</dbReference>
<dbReference type="GO" id="GO:0017000">
    <property type="term" value="P:antibiotic biosynthetic process"/>
    <property type="evidence" value="ECO:0007669"/>
    <property type="project" value="UniProtKB-ARBA"/>
</dbReference>
<dbReference type="PANTHER" id="PTHR48050">
    <property type="entry name" value="STEROL 3-BETA-GLUCOSYLTRANSFERASE"/>
    <property type="match status" value="1"/>
</dbReference>
<dbReference type="Pfam" id="PF06722">
    <property type="entry name" value="EryCIII-like_C"/>
    <property type="match status" value="1"/>
</dbReference>
<keyword evidence="3" id="KW-1185">Reference proteome</keyword>
<evidence type="ECO:0000259" key="1">
    <source>
        <dbReference type="Pfam" id="PF06722"/>
    </source>
</evidence>
<accession>A0A375YEE2</accession>
<protein>
    <submittedName>
        <fullName evidence="2">Glycosyl transferase family protein [Frankia sp. EAN1pec]</fullName>
    </submittedName>
</protein>
<dbReference type="GO" id="GO:0008194">
    <property type="term" value="F:UDP-glycosyltransferase activity"/>
    <property type="evidence" value="ECO:0007669"/>
    <property type="project" value="InterPro"/>
</dbReference>
<evidence type="ECO:0000313" key="2">
    <source>
        <dbReference type="EMBL" id="SRX79473.1"/>
    </source>
</evidence>
<dbReference type="SUPFAM" id="SSF53756">
    <property type="entry name" value="UDP-Glycosyltransferase/glycogen phosphorylase"/>
    <property type="match status" value="1"/>
</dbReference>
<feature type="domain" description="Erythromycin biosynthesis protein CIII-like C-terminal" evidence="1">
    <location>
        <begin position="277"/>
        <end position="373"/>
    </location>
</feature>
<organism evidence="2 3">
    <name type="scientific">Mycolicibacterium parafortuitum</name>
    <name type="common">Mycobacterium parafortuitum</name>
    <dbReference type="NCBI Taxonomy" id="39692"/>
    <lineage>
        <taxon>Bacteria</taxon>
        <taxon>Bacillati</taxon>
        <taxon>Actinomycetota</taxon>
        <taxon>Actinomycetes</taxon>
        <taxon>Mycobacteriales</taxon>
        <taxon>Mycobacteriaceae</taxon>
        <taxon>Mycolicibacterium</taxon>
    </lineage>
</organism>
<keyword evidence="2" id="KW-0808">Transferase</keyword>
<evidence type="ECO:0000313" key="3">
    <source>
        <dbReference type="Proteomes" id="UP000252008"/>
    </source>
</evidence>
<dbReference type="GO" id="GO:0016758">
    <property type="term" value="F:hexosyltransferase activity"/>
    <property type="evidence" value="ECO:0007669"/>
    <property type="project" value="UniProtKB-ARBA"/>
</dbReference>
<dbReference type="CDD" id="cd03784">
    <property type="entry name" value="GT1_Gtf-like"/>
    <property type="match status" value="1"/>
</dbReference>
<dbReference type="InterPro" id="IPR002213">
    <property type="entry name" value="UDP_glucos_trans"/>
</dbReference>
<dbReference type="RefSeq" id="WP_083143577.1">
    <property type="nucleotide sequence ID" value="NZ_MVID01000008.1"/>
</dbReference>
<dbReference type="Gene3D" id="3.40.50.2000">
    <property type="entry name" value="Glycogen Phosphorylase B"/>
    <property type="match status" value="2"/>
</dbReference>
<name>A0A375YEE2_MYCPF</name>
<dbReference type="AlphaFoldDB" id="A0A375YEE2"/>
<proteinExistence type="predicted"/>